<dbReference type="RefSeq" id="XP_008024124.1">
    <property type="nucleotide sequence ID" value="XM_008025933.1"/>
</dbReference>
<dbReference type="EMBL" id="KB908548">
    <property type="protein sequence ID" value="EOA88071.1"/>
    <property type="molecule type" value="Genomic_DNA"/>
</dbReference>
<reference evidence="2 3" key="2">
    <citation type="journal article" date="2013" name="PLoS Genet.">
        <title>Comparative genome structure, secondary metabolite, and effector coding capacity across Cochliobolus pathogens.</title>
        <authorList>
            <person name="Condon B.J."/>
            <person name="Leng Y."/>
            <person name="Wu D."/>
            <person name="Bushley K.E."/>
            <person name="Ohm R.A."/>
            <person name="Otillar R."/>
            <person name="Martin J."/>
            <person name="Schackwitz W."/>
            <person name="Grimwood J."/>
            <person name="MohdZainudin N."/>
            <person name="Xue C."/>
            <person name="Wang R."/>
            <person name="Manning V.A."/>
            <person name="Dhillon B."/>
            <person name="Tu Z.J."/>
            <person name="Steffenson B.J."/>
            <person name="Salamov A."/>
            <person name="Sun H."/>
            <person name="Lowry S."/>
            <person name="LaButti K."/>
            <person name="Han J."/>
            <person name="Copeland A."/>
            <person name="Lindquist E."/>
            <person name="Barry K."/>
            <person name="Schmutz J."/>
            <person name="Baker S.E."/>
            <person name="Ciuffetti L.M."/>
            <person name="Grigoriev I.V."/>
            <person name="Zhong S."/>
            <person name="Turgeon B.G."/>
        </authorList>
    </citation>
    <scope>NUCLEOTIDE SEQUENCE [LARGE SCALE GENOMIC DNA]</scope>
    <source>
        <strain evidence="3">28A</strain>
    </source>
</reference>
<name>R0ITX3_EXST2</name>
<evidence type="ECO:0000313" key="2">
    <source>
        <dbReference type="EMBL" id="EOA88071.1"/>
    </source>
</evidence>
<dbReference type="Proteomes" id="UP000016935">
    <property type="component" value="Unassembled WGS sequence"/>
</dbReference>
<reference evidence="2 3" key="1">
    <citation type="journal article" date="2012" name="PLoS Pathog.">
        <title>Diverse lifestyles and strategies of plant pathogenesis encoded in the genomes of eighteen Dothideomycetes fungi.</title>
        <authorList>
            <person name="Ohm R.A."/>
            <person name="Feau N."/>
            <person name="Henrissat B."/>
            <person name="Schoch C.L."/>
            <person name="Horwitz B.A."/>
            <person name="Barry K.W."/>
            <person name="Condon B.J."/>
            <person name="Copeland A.C."/>
            <person name="Dhillon B."/>
            <person name="Glaser F."/>
            <person name="Hesse C.N."/>
            <person name="Kosti I."/>
            <person name="LaButti K."/>
            <person name="Lindquist E.A."/>
            <person name="Lucas S."/>
            <person name="Salamov A.A."/>
            <person name="Bradshaw R.E."/>
            <person name="Ciuffetti L."/>
            <person name="Hamelin R.C."/>
            <person name="Kema G.H.J."/>
            <person name="Lawrence C."/>
            <person name="Scott J.A."/>
            <person name="Spatafora J.W."/>
            <person name="Turgeon B.G."/>
            <person name="de Wit P.J.G.M."/>
            <person name="Zhong S."/>
            <person name="Goodwin S.B."/>
            <person name="Grigoriev I.V."/>
        </authorList>
    </citation>
    <scope>NUCLEOTIDE SEQUENCE [LARGE SCALE GENOMIC DNA]</scope>
    <source>
        <strain evidence="3">28A</strain>
    </source>
</reference>
<protein>
    <recommendedName>
        <fullName evidence="4">Pyridoxamine 5'-phosphate oxidase putative domain-containing protein</fullName>
    </recommendedName>
</protein>
<dbReference type="PANTHER" id="PTHR39336:SF3">
    <property type="entry name" value="PYRIDOXAMINE PHOSPHATE OXIDASE"/>
    <property type="match status" value="1"/>
</dbReference>
<dbReference type="eggNOG" id="ENOG502S3ZI">
    <property type="taxonomic scope" value="Eukaryota"/>
</dbReference>
<dbReference type="HOGENOM" id="CLU_054794_2_0_1"/>
<sequence>MGVFYETIPESLIPWIQAQHMFCVATAPLSSDGHINVSPKGGQNFGFMAFTGPPRIVRLWGTGRALENGTSEYTSFVSAHKVETQFHTRSIIVVDIHQCGTSCGFSVPFYDFVSHRDVLDKHFANKEKKYLAGDEGESMERYWAWKSQRSIDGLPAMKRGVEFAEKNAIAPLKKMVGPYAPERREARPARRETEPLYLMLVLLLGIVMGGAMALSVVSPERVRALQEKGRVVV</sequence>
<keyword evidence="1" id="KW-0812">Transmembrane</keyword>
<evidence type="ECO:0000313" key="3">
    <source>
        <dbReference type="Proteomes" id="UP000016935"/>
    </source>
</evidence>
<accession>R0ITX3</accession>
<organism evidence="2 3">
    <name type="scientific">Exserohilum turcicum (strain 28A)</name>
    <name type="common">Northern leaf blight fungus</name>
    <name type="synonym">Setosphaeria turcica</name>
    <dbReference type="NCBI Taxonomy" id="671987"/>
    <lineage>
        <taxon>Eukaryota</taxon>
        <taxon>Fungi</taxon>
        <taxon>Dikarya</taxon>
        <taxon>Ascomycota</taxon>
        <taxon>Pezizomycotina</taxon>
        <taxon>Dothideomycetes</taxon>
        <taxon>Pleosporomycetidae</taxon>
        <taxon>Pleosporales</taxon>
        <taxon>Pleosporineae</taxon>
        <taxon>Pleosporaceae</taxon>
        <taxon>Exserohilum</taxon>
    </lineage>
</organism>
<evidence type="ECO:0000256" key="1">
    <source>
        <dbReference type="SAM" id="Phobius"/>
    </source>
</evidence>
<proteinExistence type="predicted"/>
<dbReference type="GeneID" id="19405089"/>
<dbReference type="STRING" id="671987.R0ITX3"/>
<feature type="transmembrane region" description="Helical" evidence="1">
    <location>
        <begin position="196"/>
        <end position="217"/>
    </location>
</feature>
<evidence type="ECO:0008006" key="4">
    <source>
        <dbReference type="Google" id="ProtNLM"/>
    </source>
</evidence>
<keyword evidence="1" id="KW-0472">Membrane</keyword>
<dbReference type="OrthoDB" id="539398at2759"/>
<keyword evidence="1" id="KW-1133">Transmembrane helix</keyword>
<dbReference type="AlphaFoldDB" id="R0ITX3"/>
<keyword evidence="3" id="KW-1185">Reference proteome</keyword>
<gene>
    <name evidence="2" type="ORF">SETTUDRAFT_46875</name>
</gene>
<dbReference type="PANTHER" id="PTHR39336">
    <property type="entry name" value="PYRIDOXAMINE PHOSPHATE OXIDASE FAMILY PROTEIN (AFU_ORTHOLOGUE AFUA_6G11440)"/>
    <property type="match status" value="1"/>
</dbReference>